<evidence type="ECO:0000313" key="2">
    <source>
        <dbReference type="EMBL" id="EEF44527.1"/>
    </source>
</evidence>
<dbReference type="InParanoid" id="B9RW90"/>
<protein>
    <submittedName>
        <fullName evidence="2">Uncharacterized protein</fullName>
    </submittedName>
</protein>
<dbReference type="AlphaFoldDB" id="B9RW90"/>
<proteinExistence type="predicted"/>
<feature type="region of interest" description="Disordered" evidence="1">
    <location>
        <begin position="80"/>
        <end position="101"/>
    </location>
</feature>
<gene>
    <name evidence="2" type="ORF">RCOM_1176770</name>
</gene>
<dbReference type="PANTHER" id="PTHR34666">
    <property type="entry name" value="EXPRESSED PROTEIN"/>
    <property type="match status" value="1"/>
</dbReference>
<name>B9RW90_RICCO</name>
<dbReference type="EMBL" id="EQ973822">
    <property type="protein sequence ID" value="EEF44527.1"/>
    <property type="molecule type" value="Genomic_DNA"/>
</dbReference>
<organism evidence="2 3">
    <name type="scientific">Ricinus communis</name>
    <name type="common">Castor bean</name>
    <dbReference type="NCBI Taxonomy" id="3988"/>
    <lineage>
        <taxon>Eukaryota</taxon>
        <taxon>Viridiplantae</taxon>
        <taxon>Streptophyta</taxon>
        <taxon>Embryophyta</taxon>
        <taxon>Tracheophyta</taxon>
        <taxon>Spermatophyta</taxon>
        <taxon>Magnoliopsida</taxon>
        <taxon>eudicotyledons</taxon>
        <taxon>Gunneridae</taxon>
        <taxon>Pentapetalae</taxon>
        <taxon>rosids</taxon>
        <taxon>fabids</taxon>
        <taxon>Malpighiales</taxon>
        <taxon>Euphorbiaceae</taxon>
        <taxon>Acalyphoideae</taxon>
        <taxon>Acalypheae</taxon>
        <taxon>Ricinus</taxon>
    </lineage>
</organism>
<sequence length="148" mass="16867">MISEDFSFPKITNPIPHFAISPSLWRVSSVVYPDFFDDNNDELAMKTPTIFLKNEEFEDGDRKCSEERMDLLWEELERVSSLGKKKQGSSNNRSDCETGGGDEVQLCCVEAFKLSKRGSMYQPKKQSLVLVVKVLKKILLLHKSTTTN</sequence>
<dbReference type="eggNOG" id="ENOG502S5RY">
    <property type="taxonomic scope" value="Eukaryota"/>
</dbReference>
<dbReference type="Proteomes" id="UP000008311">
    <property type="component" value="Unassembled WGS sequence"/>
</dbReference>
<accession>B9RW90</accession>
<dbReference type="PANTHER" id="PTHR34666:SF1">
    <property type="entry name" value="OS02G0554800 PROTEIN"/>
    <property type="match status" value="1"/>
</dbReference>
<evidence type="ECO:0000256" key="1">
    <source>
        <dbReference type="SAM" id="MobiDB-lite"/>
    </source>
</evidence>
<keyword evidence="3" id="KW-1185">Reference proteome</keyword>
<evidence type="ECO:0000313" key="3">
    <source>
        <dbReference type="Proteomes" id="UP000008311"/>
    </source>
</evidence>
<reference evidence="3" key="1">
    <citation type="journal article" date="2010" name="Nat. Biotechnol.">
        <title>Draft genome sequence of the oilseed species Ricinus communis.</title>
        <authorList>
            <person name="Chan A.P."/>
            <person name="Crabtree J."/>
            <person name="Zhao Q."/>
            <person name="Lorenzi H."/>
            <person name="Orvis J."/>
            <person name="Puiu D."/>
            <person name="Melake-Berhan A."/>
            <person name="Jones K.M."/>
            <person name="Redman J."/>
            <person name="Chen G."/>
            <person name="Cahoon E.B."/>
            <person name="Gedil M."/>
            <person name="Stanke M."/>
            <person name="Haas B.J."/>
            <person name="Wortman J.R."/>
            <person name="Fraser-Liggett C.M."/>
            <person name="Ravel J."/>
            <person name="Rabinowicz P.D."/>
        </authorList>
    </citation>
    <scope>NUCLEOTIDE SEQUENCE [LARGE SCALE GENOMIC DNA]</scope>
    <source>
        <strain evidence="3">cv. Hale</strain>
    </source>
</reference>